<dbReference type="GO" id="GO:0005524">
    <property type="term" value="F:ATP binding"/>
    <property type="evidence" value="ECO:0007669"/>
    <property type="project" value="InterPro"/>
</dbReference>
<evidence type="ECO:0000256" key="2">
    <source>
        <dbReference type="ARBA" id="ARBA00008263"/>
    </source>
</evidence>
<dbReference type="InterPro" id="IPR002205">
    <property type="entry name" value="Topo_IIA_dom_A"/>
</dbReference>
<evidence type="ECO:0000256" key="4">
    <source>
        <dbReference type="ARBA" id="ARBA00023125"/>
    </source>
</evidence>
<dbReference type="PROSITE" id="PS52040">
    <property type="entry name" value="TOPO_IIA"/>
    <property type="match status" value="1"/>
</dbReference>
<comment type="similarity">
    <text evidence="2">Belongs to the type II topoisomerase GyrA/ParC subunit family.</text>
</comment>
<name>A0A7W7YN41_9BACT</name>
<dbReference type="AlphaFoldDB" id="A0A7W7YN41"/>
<dbReference type="PANTHER" id="PTHR43493:SF5">
    <property type="entry name" value="DNA GYRASE SUBUNIT A, CHLOROPLASTIC_MITOCHONDRIAL"/>
    <property type="match status" value="1"/>
</dbReference>
<keyword evidence="3 6" id="KW-0799">Topoisomerase</keyword>
<keyword evidence="5 6" id="KW-0413">Isomerase</keyword>
<evidence type="ECO:0000313" key="9">
    <source>
        <dbReference type="Proteomes" id="UP000534294"/>
    </source>
</evidence>
<evidence type="ECO:0000256" key="5">
    <source>
        <dbReference type="ARBA" id="ARBA00023235"/>
    </source>
</evidence>
<evidence type="ECO:0000313" key="8">
    <source>
        <dbReference type="EMBL" id="MBB5039042.1"/>
    </source>
</evidence>
<dbReference type="NCBIfam" id="NF009397">
    <property type="entry name" value="PRK12758.1"/>
    <property type="match status" value="1"/>
</dbReference>
<dbReference type="InterPro" id="IPR013760">
    <property type="entry name" value="Topo_IIA-like_dom_sf"/>
</dbReference>
<dbReference type="Proteomes" id="UP000534294">
    <property type="component" value="Unassembled WGS sequence"/>
</dbReference>
<evidence type="ECO:0000256" key="3">
    <source>
        <dbReference type="ARBA" id="ARBA00023029"/>
    </source>
</evidence>
<dbReference type="NCBIfam" id="NF007209">
    <property type="entry name" value="PRK09631.1"/>
    <property type="match status" value="1"/>
</dbReference>
<dbReference type="Gene3D" id="3.30.1360.40">
    <property type="match status" value="1"/>
</dbReference>
<keyword evidence="4 6" id="KW-0238">DNA-binding</keyword>
<comment type="catalytic activity">
    <reaction evidence="1 6">
        <text>ATP-dependent breakage, passage and rejoining of double-stranded DNA.</text>
        <dbReference type="EC" id="5.6.2.2"/>
    </reaction>
</comment>
<dbReference type="Pfam" id="PF00521">
    <property type="entry name" value="DNA_topoisoIV"/>
    <property type="match status" value="1"/>
</dbReference>
<keyword evidence="9" id="KW-1185">Reference proteome</keyword>
<dbReference type="InterPro" id="IPR050220">
    <property type="entry name" value="Type_II_DNA_Topoisomerases"/>
</dbReference>
<dbReference type="SMART" id="SM00434">
    <property type="entry name" value="TOP4c"/>
    <property type="match status" value="1"/>
</dbReference>
<evidence type="ECO:0000256" key="1">
    <source>
        <dbReference type="ARBA" id="ARBA00000185"/>
    </source>
</evidence>
<dbReference type="Gene3D" id="3.90.199.10">
    <property type="entry name" value="Topoisomerase II, domain 5"/>
    <property type="match status" value="1"/>
</dbReference>
<dbReference type="Gene3D" id="1.10.268.10">
    <property type="entry name" value="Topoisomerase, domain 3"/>
    <property type="match status" value="1"/>
</dbReference>
<feature type="domain" description="Topo IIA-type catalytic" evidence="7">
    <location>
        <begin position="47"/>
        <end position="445"/>
    </location>
</feature>
<evidence type="ECO:0000259" key="7">
    <source>
        <dbReference type="PROSITE" id="PS52040"/>
    </source>
</evidence>
<dbReference type="GO" id="GO:0003918">
    <property type="term" value="F:DNA topoisomerase type II (double strand cut, ATP-hydrolyzing) activity"/>
    <property type="evidence" value="ECO:0007669"/>
    <property type="project" value="UniProtKB-EC"/>
</dbReference>
<protein>
    <submittedName>
        <fullName evidence="8">Topoisomerase-4 subunit A</fullName>
        <ecNumber evidence="8">5.99.1.-</ecNumber>
    </submittedName>
</protein>
<dbReference type="EC" id="5.99.1.-" evidence="8"/>
<dbReference type="SUPFAM" id="SSF56719">
    <property type="entry name" value="Type II DNA topoisomerase"/>
    <property type="match status" value="1"/>
</dbReference>
<dbReference type="EMBL" id="JACHIF010000007">
    <property type="protein sequence ID" value="MBB5039042.1"/>
    <property type="molecule type" value="Genomic_DNA"/>
</dbReference>
<proteinExistence type="inferred from homology"/>
<evidence type="ECO:0000256" key="6">
    <source>
        <dbReference type="PROSITE-ProRule" id="PRU01384"/>
    </source>
</evidence>
<gene>
    <name evidence="8" type="ORF">HNQ64_003311</name>
</gene>
<sequence>MAKKSTKTEDTSPILADSAPIEIKPVDDLYGDWFLDYASYVILERAVPHINDGFKPVQRRILHSMDELEDGRYNKVANVVGNTMKYHPHGDASIGDAMVQIGQKDLLIDMQGNWGNILTGDNAAAPRYIEARLSKFALDVVFSPKVTNWAASYDGRNKEPVTLPVKFPMLLAQGVEGIAVGLSCRILPHNFIELCDASVAALRGEEVYLVPDFIQGGIMDASDYNGGLRGGRIRVRAKIEEGQKKNTLRITEIPFGTTTGGVMDSIVAANDKGKIKIARVDDNTAEFVEIVVQLPVGTDVETTIQALYAFTDCEVSIAPNAVVIQNDKPRFANVNELLKESAEHTKKILGEELQIQLNELEEKWHFSSLEKIFIENRIYRKIEEAETWEAVMAAIWKGLKPHLSILKRPVTDDDVARLTEIKIKRISKFNSFEADEHIRSLEKDIDSVQKNLKQLTRFAIAHFERLKKTYGAGRERRTVVSSFDRVAAAQVIIANETFYLDAKEGFAGTGLKKEGEPLCKCSPLDDIIWFTKEGTMTVAKMAPKIHVGKNLEYINLFKKDEEAVYTLIYRDGKNGPVLAKRFRIGGITRDKTYSLAKGNPGTKVLFFARHENEADSDAQNLLVHLKPALYLRTLSLKFPVAALAIKGRDSQGNIVTKHAVDRVVNERKASTGESA</sequence>
<dbReference type="GO" id="GO:0005737">
    <property type="term" value="C:cytoplasm"/>
    <property type="evidence" value="ECO:0007669"/>
    <property type="project" value="TreeGrafter"/>
</dbReference>
<dbReference type="InterPro" id="IPR013757">
    <property type="entry name" value="Topo_IIA_A_a_sf"/>
</dbReference>
<accession>A0A7W7YN41</accession>
<organism evidence="8 9">
    <name type="scientific">Prosthecobacter dejongeii</name>
    <dbReference type="NCBI Taxonomy" id="48465"/>
    <lineage>
        <taxon>Bacteria</taxon>
        <taxon>Pseudomonadati</taxon>
        <taxon>Verrucomicrobiota</taxon>
        <taxon>Verrucomicrobiia</taxon>
        <taxon>Verrucomicrobiales</taxon>
        <taxon>Verrucomicrobiaceae</taxon>
        <taxon>Prosthecobacter</taxon>
    </lineage>
</organism>
<dbReference type="GO" id="GO:0009330">
    <property type="term" value="C:DNA topoisomerase type II (double strand cut, ATP-hydrolyzing) complex"/>
    <property type="evidence" value="ECO:0007669"/>
    <property type="project" value="TreeGrafter"/>
</dbReference>
<feature type="active site" description="O-(5'-phospho-DNA)-tyrosine intermediate" evidence="6">
    <location>
        <position position="128"/>
    </location>
</feature>
<dbReference type="InterPro" id="IPR013758">
    <property type="entry name" value="Topo_IIA_A/C_ab"/>
</dbReference>
<dbReference type="PANTHER" id="PTHR43493">
    <property type="entry name" value="DNA GYRASE/TOPOISOMERASE SUBUNIT A"/>
    <property type="match status" value="1"/>
</dbReference>
<dbReference type="GO" id="GO:0006265">
    <property type="term" value="P:DNA topological change"/>
    <property type="evidence" value="ECO:0007669"/>
    <property type="project" value="UniProtKB-UniRule"/>
</dbReference>
<reference evidence="8 9" key="1">
    <citation type="submission" date="2020-08" db="EMBL/GenBank/DDBJ databases">
        <title>Genomic Encyclopedia of Type Strains, Phase IV (KMG-IV): sequencing the most valuable type-strain genomes for metagenomic binning, comparative biology and taxonomic classification.</title>
        <authorList>
            <person name="Goeker M."/>
        </authorList>
    </citation>
    <scope>NUCLEOTIDE SEQUENCE [LARGE SCALE GENOMIC DNA]</scope>
    <source>
        <strain evidence="8 9">DSM 12251</strain>
    </source>
</reference>
<dbReference type="RefSeq" id="WP_343075904.1">
    <property type="nucleotide sequence ID" value="NZ_JACHIF010000007.1"/>
</dbReference>
<dbReference type="GO" id="GO:0003677">
    <property type="term" value="F:DNA binding"/>
    <property type="evidence" value="ECO:0007669"/>
    <property type="project" value="UniProtKB-UniRule"/>
</dbReference>
<comment type="caution">
    <text evidence="8">The sequence shown here is derived from an EMBL/GenBank/DDBJ whole genome shotgun (WGS) entry which is preliminary data.</text>
</comment>